<feature type="region of interest" description="Disordered" evidence="1">
    <location>
        <begin position="227"/>
        <end position="252"/>
    </location>
</feature>
<keyword evidence="3" id="KW-1185">Reference proteome</keyword>
<evidence type="ECO:0000313" key="3">
    <source>
        <dbReference type="Proteomes" id="UP000604825"/>
    </source>
</evidence>
<sequence length="252" mass="28160">MGYAYMSSQFRKIWTQTTELKSKSPANPLQDPIEVSYRSVPGASGGGVFQMGVLRRCSPAMEAALLALFLELCVGCHGFKKSSYQIKAAFSFATFSQLDLLAPKVDSLDCIPLCNPTDLQHSFRAEQQTLRVRTIAAKILLAAEGDFTGVLLALVRLHRDEDMPPVTQVSHMYEGLITRSRAKLLQKEVNSLLAEINFDIFENVILPKHSILVVLRHTNKEEDVTLHRTSTEKNGQQFGPSKNDRSDQYSEK</sequence>
<dbReference type="Proteomes" id="UP000604825">
    <property type="component" value="Unassembled WGS sequence"/>
</dbReference>
<comment type="caution">
    <text evidence="2">The sequence shown here is derived from an EMBL/GenBank/DDBJ whole genome shotgun (WGS) entry which is preliminary data.</text>
</comment>
<protein>
    <submittedName>
        <fullName evidence="2">Uncharacterized protein</fullName>
    </submittedName>
</protein>
<organism evidence="2 3">
    <name type="scientific">Miscanthus lutarioriparius</name>
    <dbReference type="NCBI Taxonomy" id="422564"/>
    <lineage>
        <taxon>Eukaryota</taxon>
        <taxon>Viridiplantae</taxon>
        <taxon>Streptophyta</taxon>
        <taxon>Embryophyta</taxon>
        <taxon>Tracheophyta</taxon>
        <taxon>Spermatophyta</taxon>
        <taxon>Magnoliopsida</taxon>
        <taxon>Liliopsida</taxon>
        <taxon>Poales</taxon>
        <taxon>Poaceae</taxon>
        <taxon>PACMAD clade</taxon>
        <taxon>Panicoideae</taxon>
        <taxon>Andropogonodae</taxon>
        <taxon>Andropogoneae</taxon>
        <taxon>Saccharinae</taxon>
        <taxon>Miscanthus</taxon>
    </lineage>
</organism>
<gene>
    <name evidence="2" type="ORF">NCGR_LOCUS29354</name>
</gene>
<dbReference type="OrthoDB" id="632669at2759"/>
<reference evidence="2" key="1">
    <citation type="submission" date="2020-10" db="EMBL/GenBank/DDBJ databases">
        <authorList>
            <person name="Han B."/>
            <person name="Lu T."/>
            <person name="Zhao Q."/>
            <person name="Huang X."/>
            <person name="Zhao Y."/>
        </authorList>
    </citation>
    <scope>NUCLEOTIDE SEQUENCE</scope>
</reference>
<evidence type="ECO:0000313" key="2">
    <source>
        <dbReference type="EMBL" id="CAD6244822.1"/>
    </source>
</evidence>
<evidence type="ECO:0000256" key="1">
    <source>
        <dbReference type="SAM" id="MobiDB-lite"/>
    </source>
</evidence>
<proteinExistence type="predicted"/>
<name>A0A811PGR4_9POAL</name>
<dbReference type="EMBL" id="CAJGYO010000007">
    <property type="protein sequence ID" value="CAD6244822.1"/>
    <property type="molecule type" value="Genomic_DNA"/>
</dbReference>
<feature type="compositionally biased region" description="Basic and acidic residues" evidence="1">
    <location>
        <begin position="242"/>
        <end position="252"/>
    </location>
</feature>
<accession>A0A811PGR4</accession>
<dbReference type="AlphaFoldDB" id="A0A811PGR4"/>